<dbReference type="Proteomes" id="UP000183174">
    <property type="component" value="Unassembled WGS sequence"/>
</dbReference>
<organism evidence="1 2">
    <name type="scientific">Bradyrhizobium yuanmingense</name>
    <dbReference type="NCBI Taxonomy" id="108015"/>
    <lineage>
        <taxon>Bacteria</taxon>
        <taxon>Pseudomonadati</taxon>
        <taxon>Pseudomonadota</taxon>
        <taxon>Alphaproteobacteria</taxon>
        <taxon>Hyphomicrobiales</taxon>
        <taxon>Nitrobacteraceae</taxon>
        <taxon>Bradyrhizobium</taxon>
    </lineage>
</organism>
<dbReference type="RefSeq" id="WP_074447860.1">
    <property type="nucleotide sequence ID" value="NZ_FMAE01000004.1"/>
</dbReference>
<protein>
    <submittedName>
        <fullName evidence="1">Uncharacterized protein</fullName>
    </submittedName>
</protein>
<dbReference type="AlphaFoldDB" id="A0A1C3VLH6"/>
<name>A0A1C3VLH6_9BRAD</name>
<evidence type="ECO:0000313" key="2">
    <source>
        <dbReference type="Proteomes" id="UP000183174"/>
    </source>
</evidence>
<sequence length="213" mass="23949">MEKKIKARVQKSKRVFVHNDLSQAAMYHAGVIQEKLGKGSRDAIMYDGMACAVMVAFTFEANVNFIGFELNEAGKLPDWKERESFMEKLKKVFGALGIPVELDKRPLKSMERMKKLRDTLAHGKPVYAEYDEVLIRAPEEIDLFGGGGLSAGWETECKPEVVKQAREDLEDLWKLMIQKSGLNLWDTMTSGDGGITFIEHVDPSVPSTVPVRK</sequence>
<dbReference type="EMBL" id="FMAE01000004">
    <property type="protein sequence ID" value="SCB28457.1"/>
    <property type="molecule type" value="Genomic_DNA"/>
</dbReference>
<accession>A0A1C3VLH6</accession>
<reference evidence="1 2" key="1">
    <citation type="submission" date="2016-08" db="EMBL/GenBank/DDBJ databases">
        <authorList>
            <person name="Seilhamer J.J."/>
        </authorList>
    </citation>
    <scope>NUCLEOTIDE SEQUENCE [LARGE SCALE GENOMIC DNA]</scope>
    <source>
        <strain evidence="1 2">CCBAU 10071</strain>
    </source>
</reference>
<gene>
    <name evidence="1" type="ORF">GA0061099_1004158</name>
</gene>
<evidence type="ECO:0000313" key="1">
    <source>
        <dbReference type="EMBL" id="SCB28457.1"/>
    </source>
</evidence>
<proteinExistence type="predicted"/>